<evidence type="ECO:0000256" key="10">
    <source>
        <dbReference type="PIRSR" id="PIRSR602403-1"/>
    </source>
</evidence>
<dbReference type="GO" id="GO:0016705">
    <property type="term" value="F:oxidoreductase activity, acting on paired donors, with incorporation or reduction of molecular oxygen"/>
    <property type="evidence" value="ECO:0007669"/>
    <property type="project" value="InterPro"/>
</dbReference>
<evidence type="ECO:0000256" key="6">
    <source>
        <dbReference type="ARBA" id="ARBA00023002"/>
    </source>
</evidence>
<evidence type="ECO:0000256" key="12">
    <source>
        <dbReference type="SAM" id="MobiDB-lite"/>
    </source>
</evidence>
<feature type="region of interest" description="Disordered" evidence="12">
    <location>
        <begin position="540"/>
        <end position="562"/>
    </location>
</feature>
<accession>A0A9P5TDF1</accession>
<evidence type="ECO:0000313" key="15">
    <source>
        <dbReference type="Proteomes" id="UP000759537"/>
    </source>
</evidence>
<dbReference type="Gene3D" id="1.10.630.10">
    <property type="entry name" value="Cytochrome P450"/>
    <property type="match status" value="1"/>
</dbReference>
<dbReference type="InterPro" id="IPR001128">
    <property type="entry name" value="Cyt_P450"/>
</dbReference>
<dbReference type="InterPro" id="IPR050529">
    <property type="entry name" value="CYP450_sterol_14alpha_dmase"/>
</dbReference>
<sequence length="562" mass="62983">MGLGLDSSAYLLEAQRYLPDSAFRLALLAFINIPVIAVVLNVLRQLLLPRNPSSPPEVFHLIPFVGSAPGYGNDPIAFLESCRKKHGDVFTFTLLGRKMTVALGSAGNNFVLGGKVAYLSAEDAYTHLTTPVFGKDVVYDCPNEKLMEQKKFIKFGLSMDNMRAYVGMIENEVSRFLRKEPSFRIFQMNDINEWGQFDVLKVTQEITILTASRTLQGKEVRANMDATFAQLFTDLDGGFTPLNFMFPNLPLESYRKRDRAQKKMAEFYINIVKARKEGTSMNDEPDMISALMGQTYRNGTQLPDHEIAHIMIALLMAGQHTSSATAAWALLHLADKPDVAEELYQEQIEQFSNPDGSLRLPTYEELKSLPILDSVIRETLRMHPPIHSIIRYVRDDFVVPGTLSAPSKDSQYVVPKGHYVLASPAVSQVDKMLWLQSEEWIPSRWTDPEGQAQKAFKQYSDENGEKIDYGFGAVSKGTESPYQPFGAGRHRCIGEQFAYLQLGIVISTVVRSIEMRIPGGVPPPNYHVCFDRLTSIRNTNPSVDHDYTPKAASDDHISPSEV</sequence>
<dbReference type="SUPFAM" id="SSF48264">
    <property type="entry name" value="Cytochrome P450"/>
    <property type="match status" value="1"/>
</dbReference>
<dbReference type="GO" id="GO:0004497">
    <property type="term" value="F:monooxygenase activity"/>
    <property type="evidence" value="ECO:0007669"/>
    <property type="project" value="UniProtKB-KW"/>
</dbReference>
<keyword evidence="13" id="KW-1133">Transmembrane helix</keyword>
<dbReference type="InterPro" id="IPR036396">
    <property type="entry name" value="Cyt_P450_sf"/>
</dbReference>
<dbReference type="PANTHER" id="PTHR24304:SF2">
    <property type="entry name" value="24-HYDROXYCHOLESTEROL 7-ALPHA-HYDROXYLASE"/>
    <property type="match status" value="1"/>
</dbReference>
<evidence type="ECO:0000256" key="1">
    <source>
        <dbReference type="ARBA" id="ARBA00001971"/>
    </source>
</evidence>
<evidence type="ECO:0000256" key="5">
    <source>
        <dbReference type="ARBA" id="ARBA00022723"/>
    </source>
</evidence>
<feature type="compositionally biased region" description="Basic and acidic residues" evidence="12">
    <location>
        <begin position="543"/>
        <end position="562"/>
    </location>
</feature>
<keyword evidence="8 11" id="KW-0503">Monooxygenase</keyword>
<evidence type="ECO:0000256" key="7">
    <source>
        <dbReference type="ARBA" id="ARBA00023004"/>
    </source>
</evidence>
<dbReference type="PRINTS" id="PR00465">
    <property type="entry name" value="EP450IV"/>
</dbReference>
<dbReference type="GO" id="GO:0020037">
    <property type="term" value="F:heme binding"/>
    <property type="evidence" value="ECO:0007669"/>
    <property type="project" value="InterPro"/>
</dbReference>
<evidence type="ECO:0000256" key="2">
    <source>
        <dbReference type="ARBA" id="ARBA00004370"/>
    </source>
</evidence>
<feature type="transmembrane region" description="Helical" evidence="13">
    <location>
        <begin position="22"/>
        <end position="43"/>
    </location>
</feature>
<organism evidence="14 15">
    <name type="scientific">Russula ochroleuca</name>
    <dbReference type="NCBI Taxonomy" id="152965"/>
    <lineage>
        <taxon>Eukaryota</taxon>
        <taxon>Fungi</taxon>
        <taxon>Dikarya</taxon>
        <taxon>Basidiomycota</taxon>
        <taxon>Agaricomycotina</taxon>
        <taxon>Agaricomycetes</taxon>
        <taxon>Russulales</taxon>
        <taxon>Russulaceae</taxon>
        <taxon>Russula</taxon>
    </lineage>
</organism>
<proteinExistence type="inferred from homology"/>
<evidence type="ECO:0000313" key="14">
    <source>
        <dbReference type="EMBL" id="KAF8486032.1"/>
    </source>
</evidence>
<evidence type="ECO:0000256" key="4">
    <source>
        <dbReference type="ARBA" id="ARBA00022617"/>
    </source>
</evidence>
<dbReference type="Pfam" id="PF00067">
    <property type="entry name" value="p450"/>
    <property type="match status" value="1"/>
</dbReference>
<evidence type="ECO:0000256" key="8">
    <source>
        <dbReference type="ARBA" id="ARBA00023033"/>
    </source>
</evidence>
<keyword evidence="4 10" id="KW-0349">Heme</keyword>
<dbReference type="FunFam" id="1.10.630.10:FF:000033">
    <property type="entry name" value="14-alpha sterol demethylase"/>
    <property type="match status" value="1"/>
</dbReference>
<keyword evidence="5 10" id="KW-0479">Metal-binding</keyword>
<comment type="similarity">
    <text evidence="3 11">Belongs to the cytochrome P450 family.</text>
</comment>
<dbReference type="PROSITE" id="PS00086">
    <property type="entry name" value="CYTOCHROME_P450"/>
    <property type="match status" value="1"/>
</dbReference>
<feature type="binding site" description="axial binding residue" evidence="10">
    <location>
        <position position="492"/>
    </location>
    <ligand>
        <name>heme</name>
        <dbReference type="ChEBI" id="CHEBI:30413"/>
    </ligand>
    <ligandPart>
        <name>Fe</name>
        <dbReference type="ChEBI" id="CHEBI:18248"/>
    </ligandPart>
</feature>
<dbReference type="InterPro" id="IPR017972">
    <property type="entry name" value="Cyt_P450_CS"/>
</dbReference>
<reference evidence="14" key="1">
    <citation type="submission" date="2019-10" db="EMBL/GenBank/DDBJ databases">
        <authorList>
            <consortium name="DOE Joint Genome Institute"/>
            <person name="Kuo A."/>
            <person name="Miyauchi S."/>
            <person name="Kiss E."/>
            <person name="Drula E."/>
            <person name="Kohler A."/>
            <person name="Sanchez-Garcia M."/>
            <person name="Andreopoulos B."/>
            <person name="Barry K.W."/>
            <person name="Bonito G."/>
            <person name="Buee M."/>
            <person name="Carver A."/>
            <person name="Chen C."/>
            <person name="Cichocki N."/>
            <person name="Clum A."/>
            <person name="Culley D."/>
            <person name="Crous P.W."/>
            <person name="Fauchery L."/>
            <person name="Girlanda M."/>
            <person name="Hayes R."/>
            <person name="Keri Z."/>
            <person name="LaButti K."/>
            <person name="Lipzen A."/>
            <person name="Lombard V."/>
            <person name="Magnuson J."/>
            <person name="Maillard F."/>
            <person name="Morin E."/>
            <person name="Murat C."/>
            <person name="Nolan M."/>
            <person name="Ohm R."/>
            <person name="Pangilinan J."/>
            <person name="Pereira M."/>
            <person name="Perotto S."/>
            <person name="Peter M."/>
            <person name="Riley R."/>
            <person name="Sitrit Y."/>
            <person name="Stielow B."/>
            <person name="Szollosi G."/>
            <person name="Zifcakova L."/>
            <person name="Stursova M."/>
            <person name="Spatafora J.W."/>
            <person name="Tedersoo L."/>
            <person name="Vaario L.-M."/>
            <person name="Yamada A."/>
            <person name="Yan M."/>
            <person name="Wang P."/>
            <person name="Xu J."/>
            <person name="Bruns T."/>
            <person name="Baldrian P."/>
            <person name="Vilgalys R."/>
            <person name="Henrissat B."/>
            <person name="Grigoriev I.V."/>
            <person name="Hibbett D."/>
            <person name="Nagy L.G."/>
            <person name="Martin F.M."/>
        </authorList>
    </citation>
    <scope>NUCLEOTIDE SEQUENCE</scope>
    <source>
        <strain evidence="14">Prilba</strain>
    </source>
</reference>
<keyword evidence="13" id="KW-0812">Transmembrane</keyword>
<comment type="cofactor">
    <cofactor evidence="1 10">
        <name>heme</name>
        <dbReference type="ChEBI" id="CHEBI:30413"/>
    </cofactor>
</comment>
<keyword evidence="9 13" id="KW-0472">Membrane</keyword>
<dbReference type="GO" id="GO:0005506">
    <property type="term" value="F:iron ion binding"/>
    <property type="evidence" value="ECO:0007669"/>
    <property type="project" value="InterPro"/>
</dbReference>
<keyword evidence="6 11" id="KW-0560">Oxidoreductase</keyword>
<dbReference type="InterPro" id="IPR002403">
    <property type="entry name" value="Cyt_P450_E_grp-IV"/>
</dbReference>
<dbReference type="AlphaFoldDB" id="A0A9P5TDF1"/>
<gene>
    <name evidence="14" type="ORF">DFH94DRAFT_709887</name>
</gene>
<keyword evidence="15" id="KW-1185">Reference proteome</keyword>
<reference evidence="14" key="2">
    <citation type="journal article" date="2020" name="Nat. Commun.">
        <title>Large-scale genome sequencing of mycorrhizal fungi provides insights into the early evolution of symbiotic traits.</title>
        <authorList>
            <person name="Miyauchi S."/>
            <person name="Kiss E."/>
            <person name="Kuo A."/>
            <person name="Drula E."/>
            <person name="Kohler A."/>
            <person name="Sanchez-Garcia M."/>
            <person name="Morin E."/>
            <person name="Andreopoulos B."/>
            <person name="Barry K.W."/>
            <person name="Bonito G."/>
            <person name="Buee M."/>
            <person name="Carver A."/>
            <person name="Chen C."/>
            <person name="Cichocki N."/>
            <person name="Clum A."/>
            <person name="Culley D."/>
            <person name="Crous P.W."/>
            <person name="Fauchery L."/>
            <person name="Girlanda M."/>
            <person name="Hayes R.D."/>
            <person name="Keri Z."/>
            <person name="LaButti K."/>
            <person name="Lipzen A."/>
            <person name="Lombard V."/>
            <person name="Magnuson J."/>
            <person name="Maillard F."/>
            <person name="Murat C."/>
            <person name="Nolan M."/>
            <person name="Ohm R.A."/>
            <person name="Pangilinan J."/>
            <person name="Pereira M.F."/>
            <person name="Perotto S."/>
            <person name="Peter M."/>
            <person name="Pfister S."/>
            <person name="Riley R."/>
            <person name="Sitrit Y."/>
            <person name="Stielow J.B."/>
            <person name="Szollosi G."/>
            <person name="Zifcakova L."/>
            <person name="Stursova M."/>
            <person name="Spatafora J.W."/>
            <person name="Tedersoo L."/>
            <person name="Vaario L.M."/>
            <person name="Yamada A."/>
            <person name="Yan M."/>
            <person name="Wang P."/>
            <person name="Xu J."/>
            <person name="Bruns T."/>
            <person name="Baldrian P."/>
            <person name="Vilgalys R."/>
            <person name="Dunand C."/>
            <person name="Henrissat B."/>
            <person name="Grigoriev I.V."/>
            <person name="Hibbett D."/>
            <person name="Nagy L.G."/>
            <person name="Martin F.M."/>
        </authorList>
    </citation>
    <scope>NUCLEOTIDE SEQUENCE</scope>
    <source>
        <strain evidence="14">Prilba</strain>
    </source>
</reference>
<dbReference type="Proteomes" id="UP000759537">
    <property type="component" value="Unassembled WGS sequence"/>
</dbReference>
<dbReference type="GO" id="GO:0016020">
    <property type="term" value="C:membrane"/>
    <property type="evidence" value="ECO:0007669"/>
    <property type="project" value="UniProtKB-SubCell"/>
</dbReference>
<name>A0A9P5TDF1_9AGAM</name>
<dbReference type="PRINTS" id="PR00385">
    <property type="entry name" value="P450"/>
</dbReference>
<dbReference type="CDD" id="cd11042">
    <property type="entry name" value="CYP51-like"/>
    <property type="match status" value="1"/>
</dbReference>
<protein>
    <submittedName>
        <fullName evidence="14">Cytochrome P450</fullName>
    </submittedName>
</protein>
<evidence type="ECO:0000256" key="3">
    <source>
        <dbReference type="ARBA" id="ARBA00010617"/>
    </source>
</evidence>
<keyword evidence="7 10" id="KW-0408">Iron</keyword>
<dbReference type="EMBL" id="WHVB01000002">
    <property type="protein sequence ID" value="KAF8486032.1"/>
    <property type="molecule type" value="Genomic_DNA"/>
</dbReference>
<evidence type="ECO:0000256" key="11">
    <source>
        <dbReference type="RuleBase" id="RU000461"/>
    </source>
</evidence>
<comment type="caution">
    <text evidence="14">The sequence shown here is derived from an EMBL/GenBank/DDBJ whole genome shotgun (WGS) entry which is preliminary data.</text>
</comment>
<comment type="subcellular location">
    <subcellularLocation>
        <location evidence="2">Membrane</location>
    </subcellularLocation>
</comment>
<evidence type="ECO:0000256" key="9">
    <source>
        <dbReference type="ARBA" id="ARBA00023136"/>
    </source>
</evidence>
<dbReference type="PANTHER" id="PTHR24304">
    <property type="entry name" value="CYTOCHROME P450 FAMILY 7"/>
    <property type="match status" value="1"/>
</dbReference>
<dbReference type="OrthoDB" id="1055148at2759"/>
<evidence type="ECO:0000256" key="13">
    <source>
        <dbReference type="SAM" id="Phobius"/>
    </source>
</evidence>